<accession>E8R509</accession>
<evidence type="ECO:0000259" key="6">
    <source>
        <dbReference type="PROSITE" id="PS51352"/>
    </source>
</evidence>
<dbReference type="InterPro" id="IPR050553">
    <property type="entry name" value="Thioredoxin_ResA/DsbE_sf"/>
</dbReference>
<keyword evidence="8" id="KW-1185">Reference proteome</keyword>
<dbReference type="InterPro" id="IPR017937">
    <property type="entry name" value="Thioredoxin_CS"/>
</dbReference>
<reference evidence="7 8" key="2">
    <citation type="journal article" date="2011" name="Stand. Genomic Sci.">
        <title>Complete genome sequence of Isosphaera pallida type strain (IS1B).</title>
        <authorList>
            <consortium name="US DOE Joint Genome Institute (JGI-PGF)"/>
            <person name="Goker M."/>
            <person name="Cleland D."/>
            <person name="Saunders E."/>
            <person name="Lapidus A."/>
            <person name="Nolan M."/>
            <person name="Lucas S."/>
            <person name="Hammon N."/>
            <person name="Deshpande S."/>
            <person name="Cheng J.F."/>
            <person name="Tapia R."/>
            <person name="Han C."/>
            <person name="Goodwin L."/>
            <person name="Pitluck S."/>
            <person name="Liolios K."/>
            <person name="Pagani I."/>
            <person name="Ivanova N."/>
            <person name="Mavromatis K."/>
            <person name="Pati A."/>
            <person name="Chen A."/>
            <person name="Palaniappan K."/>
            <person name="Land M."/>
            <person name="Hauser L."/>
            <person name="Chang Y.J."/>
            <person name="Jeffries C.D."/>
            <person name="Detter J.C."/>
            <person name="Beck B."/>
            <person name="Woyke T."/>
            <person name="Bristow J."/>
            <person name="Eisen J.A."/>
            <person name="Markowitz V."/>
            <person name="Hugenholtz P."/>
            <person name="Kyrpides N.C."/>
            <person name="Klenk H.P."/>
        </authorList>
    </citation>
    <scope>NUCLEOTIDE SEQUENCE [LARGE SCALE GENOMIC DNA]</scope>
    <source>
        <strain evidence="8">ATCC 43644 / DSM 9630 / IS1B</strain>
    </source>
</reference>
<sequence>MGTRDQRPRAMTPAGLLKAGLLLGLSALVLTTTLGCDDRRTIEQVTRDLRNLRPPSEEDAQAKLVFQTKQAELIRELYELSESKAGLGQLMSQRWLVLLENSDPRIVLNETANVLSEPTADAGFKSLATYFQARALVRQLREDPRRDPEPVRKAVADFAAANPNAPVIPELRVELAMAEPELPVRRAALTELISSLGSQLPKDLQTKVKEELDRIRGVGEPFPDFEFPDVLTGKTIRLSDLKGKVVVLDFWASWCVPCLVELPRMKQLYAKYKDQGVEFIGLSVDSLDEKGINDLKKCITDNEIPWPQFHSAPVNSLIIANQQGIDTIPRILLLDGDGVLVTREARGQLDRLIPEQLAKLRERPASASANQNESSPAVSASQNATSEATALEKTTPQSAPNSEQPPADGDSRNPSSKPNADPS</sequence>
<organism evidence="7 8">
    <name type="scientific">Isosphaera pallida (strain ATCC 43644 / DSM 9630 / IS1B)</name>
    <dbReference type="NCBI Taxonomy" id="575540"/>
    <lineage>
        <taxon>Bacteria</taxon>
        <taxon>Pseudomonadati</taxon>
        <taxon>Planctomycetota</taxon>
        <taxon>Planctomycetia</taxon>
        <taxon>Isosphaerales</taxon>
        <taxon>Isosphaeraceae</taxon>
        <taxon>Isosphaera</taxon>
    </lineage>
</organism>
<keyword evidence="3" id="KW-1015">Disulfide bond</keyword>
<dbReference type="PROSITE" id="PS51352">
    <property type="entry name" value="THIOREDOXIN_2"/>
    <property type="match status" value="1"/>
</dbReference>
<gene>
    <name evidence="7" type="ordered locus">Isop_2188</name>
</gene>
<keyword evidence="4" id="KW-0676">Redox-active center</keyword>
<reference key="1">
    <citation type="submission" date="2010-11" db="EMBL/GenBank/DDBJ databases">
        <title>The complete sequence of chromosome of Isophaera pallida ATCC 43644.</title>
        <authorList>
            <consortium name="US DOE Joint Genome Institute (JGI-PGF)"/>
            <person name="Lucas S."/>
            <person name="Copeland A."/>
            <person name="Lapidus A."/>
            <person name="Bruce D."/>
            <person name="Goodwin L."/>
            <person name="Pitluck S."/>
            <person name="Kyrpides N."/>
            <person name="Mavromatis K."/>
            <person name="Pagani I."/>
            <person name="Ivanova N."/>
            <person name="Saunders E."/>
            <person name="Brettin T."/>
            <person name="Detter J.C."/>
            <person name="Han C."/>
            <person name="Tapia R."/>
            <person name="Land M."/>
            <person name="Hauser L."/>
            <person name="Markowitz V."/>
            <person name="Cheng J.-F."/>
            <person name="Hugenholtz P."/>
            <person name="Woyke T."/>
            <person name="Wu D."/>
            <person name="Eisen J.A."/>
        </authorList>
    </citation>
    <scope>NUCLEOTIDE SEQUENCE</scope>
    <source>
        <strain>ATCC 43644</strain>
    </source>
</reference>
<dbReference type="InterPro" id="IPR013766">
    <property type="entry name" value="Thioredoxin_domain"/>
</dbReference>
<dbReference type="STRING" id="575540.Isop_2188"/>
<dbReference type="GO" id="GO:0017004">
    <property type="term" value="P:cytochrome complex assembly"/>
    <property type="evidence" value="ECO:0007669"/>
    <property type="project" value="UniProtKB-KW"/>
</dbReference>
<feature type="compositionally biased region" description="Polar residues" evidence="5">
    <location>
        <begin position="412"/>
        <end position="423"/>
    </location>
</feature>
<dbReference type="InterPro" id="IPR036249">
    <property type="entry name" value="Thioredoxin-like_sf"/>
</dbReference>
<evidence type="ECO:0000256" key="2">
    <source>
        <dbReference type="ARBA" id="ARBA00022748"/>
    </source>
</evidence>
<feature type="region of interest" description="Disordered" evidence="5">
    <location>
        <begin position="363"/>
        <end position="423"/>
    </location>
</feature>
<dbReference type="SUPFAM" id="SSF52833">
    <property type="entry name" value="Thioredoxin-like"/>
    <property type="match status" value="1"/>
</dbReference>
<dbReference type="HOGENOM" id="CLU_648562_0_0_0"/>
<dbReference type="GO" id="GO:0030313">
    <property type="term" value="C:cell envelope"/>
    <property type="evidence" value="ECO:0007669"/>
    <property type="project" value="UniProtKB-SubCell"/>
</dbReference>
<dbReference type="KEGG" id="ipa:Isop_2188"/>
<dbReference type="GO" id="GO:0016491">
    <property type="term" value="F:oxidoreductase activity"/>
    <property type="evidence" value="ECO:0007669"/>
    <property type="project" value="InterPro"/>
</dbReference>
<dbReference type="InterPro" id="IPR000866">
    <property type="entry name" value="AhpC/TSA"/>
</dbReference>
<protein>
    <submittedName>
        <fullName evidence="7">Alkyl hydroperoxide reductase/ Thiol specific antioxidant/ Mal allergen</fullName>
    </submittedName>
</protein>
<evidence type="ECO:0000256" key="1">
    <source>
        <dbReference type="ARBA" id="ARBA00004196"/>
    </source>
</evidence>
<dbReference type="InParanoid" id="E8R509"/>
<dbReference type="AlphaFoldDB" id="E8R509"/>
<feature type="domain" description="Thioredoxin" evidence="6">
    <location>
        <begin position="216"/>
        <end position="362"/>
    </location>
</feature>
<dbReference type="CDD" id="cd02966">
    <property type="entry name" value="TlpA_like_family"/>
    <property type="match status" value="1"/>
</dbReference>
<comment type="subcellular location">
    <subcellularLocation>
        <location evidence="1">Cell envelope</location>
    </subcellularLocation>
</comment>
<dbReference type="PANTHER" id="PTHR42852">
    <property type="entry name" value="THIOL:DISULFIDE INTERCHANGE PROTEIN DSBE"/>
    <property type="match status" value="1"/>
</dbReference>
<dbReference type="PROSITE" id="PS00194">
    <property type="entry name" value="THIOREDOXIN_1"/>
    <property type="match status" value="1"/>
</dbReference>
<evidence type="ECO:0000313" key="8">
    <source>
        <dbReference type="Proteomes" id="UP000008631"/>
    </source>
</evidence>
<dbReference type="Proteomes" id="UP000008631">
    <property type="component" value="Chromosome"/>
</dbReference>
<name>E8R509_ISOPI</name>
<dbReference type="Pfam" id="PF00578">
    <property type="entry name" value="AhpC-TSA"/>
    <property type="match status" value="1"/>
</dbReference>
<dbReference type="PANTHER" id="PTHR42852:SF6">
    <property type="entry name" value="THIOL:DISULFIDE INTERCHANGE PROTEIN DSBE"/>
    <property type="match status" value="1"/>
</dbReference>
<dbReference type="EMBL" id="CP002353">
    <property type="protein sequence ID" value="ADV62766.1"/>
    <property type="molecule type" value="Genomic_DNA"/>
</dbReference>
<dbReference type="Gene3D" id="3.40.30.10">
    <property type="entry name" value="Glutaredoxin"/>
    <property type="match status" value="1"/>
</dbReference>
<dbReference type="eggNOG" id="COG0526">
    <property type="taxonomic scope" value="Bacteria"/>
</dbReference>
<proteinExistence type="predicted"/>
<evidence type="ECO:0000256" key="5">
    <source>
        <dbReference type="SAM" id="MobiDB-lite"/>
    </source>
</evidence>
<evidence type="ECO:0000256" key="4">
    <source>
        <dbReference type="ARBA" id="ARBA00023284"/>
    </source>
</evidence>
<evidence type="ECO:0000313" key="7">
    <source>
        <dbReference type="EMBL" id="ADV62766.1"/>
    </source>
</evidence>
<dbReference type="GO" id="GO:0016209">
    <property type="term" value="F:antioxidant activity"/>
    <property type="evidence" value="ECO:0007669"/>
    <property type="project" value="InterPro"/>
</dbReference>
<keyword evidence="2" id="KW-0201">Cytochrome c-type biogenesis</keyword>
<evidence type="ECO:0000256" key="3">
    <source>
        <dbReference type="ARBA" id="ARBA00023157"/>
    </source>
</evidence>
<feature type="compositionally biased region" description="Polar residues" evidence="5">
    <location>
        <begin position="367"/>
        <end position="404"/>
    </location>
</feature>